<comment type="similarity">
    <text evidence="2">Belongs to the EamA transporter family.</text>
</comment>
<evidence type="ECO:0000256" key="3">
    <source>
        <dbReference type="ARBA" id="ARBA00022475"/>
    </source>
</evidence>
<dbReference type="RefSeq" id="WP_048819948.1">
    <property type="nucleotide sequence ID" value="NZ_JARAVA010000212.1"/>
</dbReference>
<gene>
    <name evidence="9" type="ORF">Sipo8835_36130</name>
</gene>
<comment type="subcellular location">
    <subcellularLocation>
        <location evidence="1">Cell membrane</location>
        <topology evidence="1">Multi-pass membrane protein</topology>
    </subcellularLocation>
</comment>
<keyword evidence="4 7" id="KW-0812">Transmembrane</keyword>
<dbReference type="Pfam" id="PF00892">
    <property type="entry name" value="EamA"/>
    <property type="match status" value="2"/>
</dbReference>
<feature type="transmembrane region" description="Helical" evidence="7">
    <location>
        <begin position="236"/>
        <end position="254"/>
    </location>
</feature>
<dbReference type="PANTHER" id="PTHR42920:SF11">
    <property type="entry name" value="INNER MEMBRANE PROTEIN YTFF"/>
    <property type="match status" value="1"/>
</dbReference>
<dbReference type="GO" id="GO:0005886">
    <property type="term" value="C:plasma membrane"/>
    <property type="evidence" value="ECO:0007669"/>
    <property type="project" value="UniProtKB-SubCell"/>
</dbReference>
<evidence type="ECO:0000256" key="4">
    <source>
        <dbReference type="ARBA" id="ARBA00022692"/>
    </source>
</evidence>
<dbReference type="AlphaFoldDB" id="A0AAE8VWV6"/>
<evidence type="ECO:0000256" key="7">
    <source>
        <dbReference type="SAM" id="Phobius"/>
    </source>
</evidence>
<dbReference type="InterPro" id="IPR037185">
    <property type="entry name" value="EmrE-like"/>
</dbReference>
<dbReference type="Proteomes" id="UP000318720">
    <property type="component" value="Unassembled WGS sequence"/>
</dbReference>
<dbReference type="SUPFAM" id="SSF103481">
    <property type="entry name" value="Multidrug resistance efflux transporter EmrE"/>
    <property type="match status" value="1"/>
</dbReference>
<feature type="transmembrane region" description="Helical" evidence="7">
    <location>
        <begin position="50"/>
        <end position="70"/>
    </location>
</feature>
<evidence type="ECO:0000256" key="5">
    <source>
        <dbReference type="ARBA" id="ARBA00022989"/>
    </source>
</evidence>
<evidence type="ECO:0000256" key="1">
    <source>
        <dbReference type="ARBA" id="ARBA00004651"/>
    </source>
</evidence>
<reference evidence="9 10" key="1">
    <citation type="submission" date="2019-03" db="EMBL/GenBank/DDBJ databases">
        <title>Comparative genomic analyses of the sweetpotato soil rot pathogen, Streptomyces ipomoeae.</title>
        <authorList>
            <person name="Ruschel Soares N."/>
            <person name="Badger J.H."/>
            <person name="Huguet-Tapia J.C."/>
            <person name="Clark C.A."/>
            <person name="Pettis G.S."/>
        </authorList>
    </citation>
    <scope>NUCLEOTIDE SEQUENCE [LARGE SCALE GENOMIC DNA]</scope>
    <source>
        <strain evidence="9 10">88-35</strain>
    </source>
</reference>
<proteinExistence type="inferred from homology"/>
<feature type="transmembrane region" description="Helical" evidence="7">
    <location>
        <begin position="140"/>
        <end position="160"/>
    </location>
</feature>
<evidence type="ECO:0000256" key="2">
    <source>
        <dbReference type="ARBA" id="ARBA00007362"/>
    </source>
</evidence>
<organism evidence="9 10">
    <name type="scientific">Streptomyces ipomoeae</name>
    <dbReference type="NCBI Taxonomy" id="103232"/>
    <lineage>
        <taxon>Bacteria</taxon>
        <taxon>Bacillati</taxon>
        <taxon>Actinomycetota</taxon>
        <taxon>Actinomycetes</taxon>
        <taxon>Kitasatosporales</taxon>
        <taxon>Streptomycetaceae</taxon>
        <taxon>Streptomyces</taxon>
    </lineage>
</organism>
<feature type="transmembrane region" description="Helical" evidence="7">
    <location>
        <begin position="172"/>
        <end position="194"/>
    </location>
</feature>
<comment type="caution">
    <text evidence="9">The sequence shown here is derived from an EMBL/GenBank/DDBJ whole genome shotgun (WGS) entry which is preliminary data.</text>
</comment>
<evidence type="ECO:0000313" key="9">
    <source>
        <dbReference type="EMBL" id="TQE22152.1"/>
    </source>
</evidence>
<feature type="transmembrane region" description="Helical" evidence="7">
    <location>
        <begin position="107"/>
        <end position="128"/>
    </location>
</feature>
<evidence type="ECO:0000256" key="6">
    <source>
        <dbReference type="ARBA" id="ARBA00023136"/>
    </source>
</evidence>
<feature type="transmembrane region" description="Helical" evidence="7">
    <location>
        <begin position="20"/>
        <end position="44"/>
    </location>
</feature>
<dbReference type="InterPro" id="IPR000620">
    <property type="entry name" value="EamA_dom"/>
</dbReference>
<feature type="transmembrane region" description="Helical" evidence="7">
    <location>
        <begin position="266"/>
        <end position="285"/>
    </location>
</feature>
<feature type="domain" description="EamA" evidence="8">
    <location>
        <begin position="22"/>
        <end position="156"/>
    </location>
</feature>
<name>A0AAE8VWV6_9ACTN</name>
<dbReference type="InterPro" id="IPR051258">
    <property type="entry name" value="Diverse_Substrate_Transporter"/>
</dbReference>
<dbReference type="EMBL" id="SPAZ01000286">
    <property type="protein sequence ID" value="TQE22152.1"/>
    <property type="molecule type" value="Genomic_DNA"/>
</dbReference>
<dbReference type="Gene3D" id="1.10.3730.20">
    <property type="match status" value="1"/>
</dbReference>
<feature type="transmembrane region" description="Helical" evidence="7">
    <location>
        <begin position="82"/>
        <end position="101"/>
    </location>
</feature>
<evidence type="ECO:0000259" key="8">
    <source>
        <dbReference type="Pfam" id="PF00892"/>
    </source>
</evidence>
<feature type="transmembrane region" description="Helical" evidence="7">
    <location>
        <begin position="291"/>
        <end position="307"/>
    </location>
</feature>
<feature type="domain" description="EamA" evidence="8">
    <location>
        <begin position="175"/>
        <end position="306"/>
    </location>
</feature>
<evidence type="ECO:0000313" key="10">
    <source>
        <dbReference type="Proteomes" id="UP000318720"/>
    </source>
</evidence>
<feature type="transmembrane region" description="Helical" evidence="7">
    <location>
        <begin position="206"/>
        <end position="230"/>
    </location>
</feature>
<keyword evidence="3" id="KW-1003">Cell membrane</keyword>
<dbReference type="PANTHER" id="PTHR42920">
    <property type="entry name" value="OS03G0707200 PROTEIN-RELATED"/>
    <property type="match status" value="1"/>
</dbReference>
<sequence length="311" mass="30828">MVSTEPKPVGVDRGAGSGRFISGVLPILLAGLLWGSTGTAASFAPAGASALSVGAANMGIGGLVLLAVAGRSVLPVLRGGARAWRTVLGGAAAVAVYPLAYYTSMHLTGIATGTVVTVGSTPAFTKLCEVIGERSLPHTRWVGASAVSTAGVALVVAGQRHPADGPHGAGETAVGVALGLLAGAAYAVYSYSAGRLIRRGASSRSVMGVMFGLGGLMLVPVLVVTGGPLLSTHKGLLVAGYLALVPMALAYLLFGRGLGRVTASTAATLILVEPVAAAVLSVVVAGEHLDPLGWAGIVLVGVGLLILDDRE</sequence>
<keyword evidence="5 7" id="KW-1133">Transmembrane helix</keyword>
<accession>A0AAE8VWV6</accession>
<protein>
    <submittedName>
        <fullName evidence="9">EamA family transporter</fullName>
    </submittedName>
</protein>
<keyword evidence="6 7" id="KW-0472">Membrane</keyword>